<evidence type="ECO:0000256" key="4">
    <source>
        <dbReference type="ARBA" id="ARBA00022692"/>
    </source>
</evidence>
<evidence type="ECO:0000256" key="10">
    <source>
        <dbReference type="SAM" id="Phobius"/>
    </source>
</evidence>
<dbReference type="SMART" id="SM00382">
    <property type="entry name" value="AAA"/>
    <property type="match status" value="1"/>
</dbReference>
<keyword evidence="14" id="KW-1185">Reference proteome</keyword>
<dbReference type="RefSeq" id="WP_051570605.1">
    <property type="nucleotide sequence ID" value="NZ_KK073874.1"/>
</dbReference>
<reference evidence="13 14" key="1">
    <citation type="submission" date="2013-07" db="EMBL/GenBank/DDBJ databases">
        <authorList>
            <consortium name="DOE Joint Genome Institute"/>
            <person name="Eisen J."/>
            <person name="Huntemann M."/>
            <person name="Han J."/>
            <person name="Chen A."/>
            <person name="Kyrpides N."/>
            <person name="Mavromatis K."/>
            <person name="Markowitz V."/>
            <person name="Palaniappan K."/>
            <person name="Ivanova N."/>
            <person name="Schaumberg A."/>
            <person name="Pati A."/>
            <person name="Liolios K."/>
            <person name="Nordberg H.P."/>
            <person name="Cantor M.N."/>
            <person name="Hua S.X."/>
            <person name="Woyke T."/>
        </authorList>
    </citation>
    <scope>NUCLEOTIDE SEQUENCE [LARGE SCALE GENOMIC DNA]</scope>
    <source>
        <strain evidence="13 14">DSM 44712</strain>
    </source>
</reference>
<evidence type="ECO:0000313" key="13">
    <source>
        <dbReference type="EMBL" id="EXG82612.1"/>
    </source>
</evidence>
<evidence type="ECO:0000256" key="3">
    <source>
        <dbReference type="ARBA" id="ARBA00022475"/>
    </source>
</evidence>
<evidence type="ECO:0000256" key="6">
    <source>
        <dbReference type="ARBA" id="ARBA00022840"/>
    </source>
</evidence>
<proteinExistence type="inferred from homology"/>
<dbReference type="PROSITE" id="PS00211">
    <property type="entry name" value="ABC_TRANSPORTER_1"/>
    <property type="match status" value="1"/>
</dbReference>
<keyword evidence="7 10" id="KW-1133">Transmembrane helix</keyword>
<dbReference type="InterPro" id="IPR027417">
    <property type="entry name" value="P-loop_NTPase"/>
</dbReference>
<dbReference type="PANTHER" id="PTHR43394:SF7">
    <property type="entry name" value="ABC TRANSPORTER B FAMILY MEMBER 28"/>
    <property type="match status" value="1"/>
</dbReference>
<dbReference type="InterPro" id="IPR003439">
    <property type="entry name" value="ABC_transporter-like_ATP-bd"/>
</dbReference>
<dbReference type="InterPro" id="IPR017871">
    <property type="entry name" value="ABC_transporter-like_CS"/>
</dbReference>
<evidence type="ECO:0000256" key="9">
    <source>
        <dbReference type="ARBA" id="ARBA00061644"/>
    </source>
</evidence>
<dbReference type="GO" id="GO:0005886">
    <property type="term" value="C:plasma membrane"/>
    <property type="evidence" value="ECO:0007669"/>
    <property type="project" value="UniProtKB-SubCell"/>
</dbReference>
<dbReference type="PROSITE" id="PS50929">
    <property type="entry name" value="ABC_TM1F"/>
    <property type="match status" value="1"/>
</dbReference>
<evidence type="ECO:0000256" key="5">
    <source>
        <dbReference type="ARBA" id="ARBA00022741"/>
    </source>
</evidence>
<dbReference type="GO" id="GO:0005524">
    <property type="term" value="F:ATP binding"/>
    <property type="evidence" value="ECO:0007669"/>
    <property type="project" value="UniProtKB-KW"/>
</dbReference>
<keyword evidence="2" id="KW-0813">Transport</keyword>
<dbReference type="OrthoDB" id="9806127at2"/>
<feature type="domain" description="ABC transporter" evidence="11">
    <location>
        <begin position="340"/>
        <end position="576"/>
    </location>
</feature>
<keyword evidence="8 10" id="KW-0472">Membrane</keyword>
<gene>
    <name evidence="13" type="ORF">CryarDRAFT_3807</name>
</gene>
<feature type="transmembrane region" description="Helical" evidence="10">
    <location>
        <begin position="245"/>
        <end position="270"/>
    </location>
</feature>
<dbReference type="FunFam" id="3.40.50.300:FF:000299">
    <property type="entry name" value="ABC transporter ATP-binding protein/permease"/>
    <property type="match status" value="1"/>
</dbReference>
<dbReference type="HOGENOM" id="CLU_000604_84_3_11"/>
<name>A0A010ZZG3_9ACTN</name>
<dbReference type="GO" id="GO:0015421">
    <property type="term" value="F:ABC-type oligopeptide transporter activity"/>
    <property type="evidence" value="ECO:0007669"/>
    <property type="project" value="TreeGrafter"/>
</dbReference>
<dbReference type="CDD" id="cd18546">
    <property type="entry name" value="ABC_6TM_Rv0194_D2_like"/>
    <property type="match status" value="1"/>
</dbReference>
<keyword evidence="4 10" id="KW-0812">Transmembrane</keyword>
<comment type="subcellular location">
    <subcellularLocation>
        <location evidence="1">Cell membrane</location>
        <topology evidence="1">Multi-pass membrane protein</topology>
    </subcellularLocation>
</comment>
<protein>
    <submittedName>
        <fullName evidence="13">ABC-type multidrug transport system, ATPase and permease component</fullName>
    </submittedName>
</protein>
<dbReference type="Proteomes" id="UP000021053">
    <property type="component" value="Unassembled WGS sequence"/>
</dbReference>
<dbReference type="Pfam" id="PF00005">
    <property type="entry name" value="ABC_tran"/>
    <property type="match status" value="1"/>
</dbReference>
<evidence type="ECO:0000256" key="1">
    <source>
        <dbReference type="ARBA" id="ARBA00004651"/>
    </source>
</evidence>
<dbReference type="PANTHER" id="PTHR43394">
    <property type="entry name" value="ATP-DEPENDENT PERMEASE MDL1, MITOCHONDRIAL"/>
    <property type="match status" value="1"/>
</dbReference>
<comment type="similarity">
    <text evidence="9">Belongs to the ABC transporter superfamily. Lipid exporter (TC 3.A.1.106) family.</text>
</comment>
<dbReference type="SUPFAM" id="SSF52540">
    <property type="entry name" value="P-loop containing nucleoside triphosphate hydrolases"/>
    <property type="match status" value="1"/>
</dbReference>
<feature type="transmembrane region" description="Helical" evidence="10">
    <location>
        <begin position="56"/>
        <end position="76"/>
    </location>
</feature>
<keyword evidence="6" id="KW-0067">ATP-binding</keyword>
<evidence type="ECO:0000259" key="12">
    <source>
        <dbReference type="PROSITE" id="PS50929"/>
    </source>
</evidence>
<organism evidence="13 14">
    <name type="scientific">Cryptosporangium arvum DSM 44712</name>
    <dbReference type="NCBI Taxonomy" id="927661"/>
    <lineage>
        <taxon>Bacteria</taxon>
        <taxon>Bacillati</taxon>
        <taxon>Actinomycetota</taxon>
        <taxon>Actinomycetes</taxon>
        <taxon>Cryptosporangiales</taxon>
        <taxon>Cryptosporangiaceae</taxon>
        <taxon>Cryptosporangium</taxon>
    </lineage>
</organism>
<dbReference type="Gene3D" id="3.40.50.300">
    <property type="entry name" value="P-loop containing nucleotide triphosphate hydrolases"/>
    <property type="match status" value="1"/>
</dbReference>
<feature type="transmembrane region" description="Helical" evidence="10">
    <location>
        <begin position="162"/>
        <end position="179"/>
    </location>
</feature>
<dbReference type="InterPro" id="IPR003593">
    <property type="entry name" value="AAA+_ATPase"/>
</dbReference>
<dbReference type="SUPFAM" id="SSF90123">
    <property type="entry name" value="ABC transporter transmembrane region"/>
    <property type="match status" value="1"/>
</dbReference>
<dbReference type="InterPro" id="IPR039421">
    <property type="entry name" value="Type_1_exporter"/>
</dbReference>
<evidence type="ECO:0000256" key="2">
    <source>
        <dbReference type="ARBA" id="ARBA00022448"/>
    </source>
</evidence>
<keyword evidence="5" id="KW-0547">Nucleotide-binding</keyword>
<dbReference type="Gene3D" id="1.20.1560.10">
    <property type="entry name" value="ABC transporter type 1, transmembrane domain"/>
    <property type="match status" value="1"/>
</dbReference>
<dbReference type="PROSITE" id="PS50893">
    <property type="entry name" value="ABC_TRANSPORTER_2"/>
    <property type="match status" value="1"/>
</dbReference>
<accession>A0A010ZZG3</accession>
<sequence>MREPLRLLARLASPHRRRLLGLLAVGAGQGACAVAAPWLVGVAIDTGIPRLRNSDAAPLAAIAVAIVGSAVAAGFLQARWFRGAGTIGQAIVLALRTETFHALRRLSVAYHERVRAGDVIARQTADTEAVTALLGTPLATVAQSAFTLVFTTAAMLLLDVELAAVTLAALLPLAALLAWQARQLGPAFRAQRAASAESTAQLVEALNGIRVVQAFGRQGRNDEAFASSTGRLRSATTRILTLRGILWPVLELVFSLAALVVVVVGGLRVAEGSLRVGVLAAFLLYVAQFFAPVTALPLVFDSLQAALAGLDRIGAILAAEPRVAEAARPVPLGRRPRGEVVFEDVSFSYRAGSASPEIAGLSLRLAAGRTVALLGATGAGKSTVAKLVARFYDPESGRITLDGIDVRALSDADLRRAVLLITQEGFLFAGSVADNIAVGRPDATRAEIEAAARMAGADRFVESLPQGYDTDVHSRGTRFSAGQRQLIAFARAFLADPAVLVLDEATAALDIPTERAMRTALRTLLTGRTALVIAHRLSTVETVDRVLVVAEGRIVDDGPPAALLARGTGAFADLHADGHGRPLDGSPAAEER</sequence>
<dbReference type="PATRIC" id="fig|927661.3.peg.3774"/>
<keyword evidence="3" id="KW-1003">Cell membrane</keyword>
<feature type="transmembrane region" description="Helical" evidence="10">
    <location>
        <begin position="276"/>
        <end position="300"/>
    </location>
</feature>
<evidence type="ECO:0000256" key="7">
    <source>
        <dbReference type="ARBA" id="ARBA00022989"/>
    </source>
</evidence>
<dbReference type="InterPro" id="IPR011527">
    <property type="entry name" value="ABC1_TM_dom"/>
</dbReference>
<feature type="transmembrane region" description="Helical" evidence="10">
    <location>
        <begin position="132"/>
        <end position="156"/>
    </location>
</feature>
<dbReference type="GO" id="GO:0090374">
    <property type="term" value="P:oligopeptide export from mitochondrion"/>
    <property type="evidence" value="ECO:0007669"/>
    <property type="project" value="TreeGrafter"/>
</dbReference>
<dbReference type="EMBL" id="JFBT01000001">
    <property type="protein sequence ID" value="EXG82612.1"/>
    <property type="molecule type" value="Genomic_DNA"/>
</dbReference>
<dbReference type="InterPro" id="IPR036640">
    <property type="entry name" value="ABC1_TM_sf"/>
</dbReference>
<dbReference type="AlphaFoldDB" id="A0A010ZZG3"/>
<evidence type="ECO:0000259" key="11">
    <source>
        <dbReference type="PROSITE" id="PS50893"/>
    </source>
</evidence>
<feature type="domain" description="ABC transmembrane type-1" evidence="12">
    <location>
        <begin position="20"/>
        <end position="305"/>
    </location>
</feature>
<evidence type="ECO:0000256" key="8">
    <source>
        <dbReference type="ARBA" id="ARBA00023136"/>
    </source>
</evidence>
<dbReference type="Pfam" id="PF00664">
    <property type="entry name" value="ABC_membrane"/>
    <property type="match status" value="1"/>
</dbReference>
<feature type="transmembrane region" description="Helical" evidence="10">
    <location>
        <begin position="20"/>
        <end position="44"/>
    </location>
</feature>
<comment type="caution">
    <text evidence="13">The sequence shown here is derived from an EMBL/GenBank/DDBJ whole genome shotgun (WGS) entry which is preliminary data.</text>
</comment>
<evidence type="ECO:0000313" key="14">
    <source>
        <dbReference type="Proteomes" id="UP000021053"/>
    </source>
</evidence>
<dbReference type="GO" id="GO:0016887">
    <property type="term" value="F:ATP hydrolysis activity"/>
    <property type="evidence" value="ECO:0007669"/>
    <property type="project" value="InterPro"/>
</dbReference>